<dbReference type="EMBL" id="JASBWS010000023">
    <property type="protein sequence ID" value="KAJ9110517.1"/>
    <property type="molecule type" value="Genomic_DNA"/>
</dbReference>
<name>A0ACC2WHJ0_9TREE</name>
<comment type="caution">
    <text evidence="1">The sequence shown here is derived from an EMBL/GenBank/DDBJ whole genome shotgun (WGS) entry which is preliminary data.</text>
</comment>
<reference evidence="1" key="1">
    <citation type="submission" date="2023-04" db="EMBL/GenBank/DDBJ databases">
        <title>Draft Genome sequencing of Naganishia species isolated from polar environments using Oxford Nanopore Technology.</title>
        <authorList>
            <person name="Leo P."/>
            <person name="Venkateswaran K."/>
        </authorList>
    </citation>
    <scope>NUCLEOTIDE SEQUENCE</scope>
    <source>
        <strain evidence="1">MNA-CCFEE 5262</strain>
    </source>
</reference>
<evidence type="ECO:0000313" key="1">
    <source>
        <dbReference type="EMBL" id="KAJ9110517.1"/>
    </source>
</evidence>
<accession>A0ACC2WHJ0</accession>
<keyword evidence="2" id="KW-1185">Reference proteome</keyword>
<sequence length="440" mass="46879">MGLASKLAAAQGPAQGNMAGVGAAPPQQYGGQQQQPFSPQPGQQFAPPPSASPGHPSSGYPQQQQQPGSQRGTYPGSAPGGAPPNYAPPSGAPPGALGQPAGAGYAAPSGPPPGQQYGQPQQQGQYGQPQQQGQYGQPQQQQQQQQQYGQPQQAPQGGAPGGANTRDARYLVTVLQQCVQDQNIQAFYPPGSLDMIAAQVASSGALDKIANEWRMPKELATDLVKIALFDVVLYVDDSGGERIDDLKLIMSRVAYATSLFDQDGIQVRFMNSRVEGNGINSEQAALNLVQQVRFSGLTPLGTQLDAKIIQPLLLGPARANQLKKPLLIVILTDGTPAGEPKEQVFNVIMRTNQELQRTRYGTDAVSYQFAQIGNDLKAQAFLGELDSHPVIGGLIDSTSNYEVEQDEMMRTSGVQLTPEMWLVKLLMGSIDSSYDTKDEK</sequence>
<organism evidence="1 2">
    <name type="scientific">Naganishia adeliensis</name>
    <dbReference type="NCBI Taxonomy" id="92952"/>
    <lineage>
        <taxon>Eukaryota</taxon>
        <taxon>Fungi</taxon>
        <taxon>Dikarya</taxon>
        <taxon>Basidiomycota</taxon>
        <taxon>Agaricomycotina</taxon>
        <taxon>Tremellomycetes</taxon>
        <taxon>Filobasidiales</taxon>
        <taxon>Filobasidiaceae</taxon>
        <taxon>Naganishia</taxon>
    </lineage>
</organism>
<dbReference type="Proteomes" id="UP001230649">
    <property type="component" value="Unassembled WGS sequence"/>
</dbReference>
<evidence type="ECO:0000313" key="2">
    <source>
        <dbReference type="Proteomes" id="UP001230649"/>
    </source>
</evidence>
<proteinExistence type="predicted"/>
<gene>
    <name evidence="1" type="ORF">QFC20_002845</name>
</gene>
<protein>
    <submittedName>
        <fullName evidence="1">Uncharacterized protein</fullName>
    </submittedName>
</protein>